<sequence length="120" mass="13922">MMRAFVKPTQLVIALDFHQPTGSKTEDKLAHVSSVKITAWEGIRVSGEGIWLRLFRLIHRENQLDRQIRSSIEKLVKKQLDKVLDKYRPSEILKRLFRSNKNKNSKTETTKSTTTTSVQD</sequence>
<evidence type="ECO:0000313" key="3">
    <source>
        <dbReference type="Proteomes" id="UP000728185"/>
    </source>
</evidence>
<dbReference type="OrthoDB" id="6277152at2759"/>
<reference evidence="2" key="1">
    <citation type="submission" date="2019-05" db="EMBL/GenBank/DDBJ databases">
        <title>Annotation for the trematode Fasciolopsis buski.</title>
        <authorList>
            <person name="Choi Y.-J."/>
        </authorList>
    </citation>
    <scope>NUCLEOTIDE SEQUENCE</scope>
    <source>
        <strain evidence="2">HT</strain>
        <tissue evidence="2">Whole worm</tissue>
    </source>
</reference>
<dbReference type="EMBL" id="LUCM01005739">
    <property type="protein sequence ID" value="KAA0192358.1"/>
    <property type="molecule type" value="Genomic_DNA"/>
</dbReference>
<name>A0A8E0RUX7_9TREM</name>
<dbReference type="Proteomes" id="UP000728185">
    <property type="component" value="Unassembled WGS sequence"/>
</dbReference>
<comment type="caution">
    <text evidence="2">The sequence shown here is derived from an EMBL/GenBank/DDBJ whole genome shotgun (WGS) entry which is preliminary data.</text>
</comment>
<evidence type="ECO:0000256" key="1">
    <source>
        <dbReference type="SAM" id="MobiDB-lite"/>
    </source>
</evidence>
<feature type="region of interest" description="Disordered" evidence="1">
    <location>
        <begin position="98"/>
        <end position="120"/>
    </location>
</feature>
<proteinExistence type="predicted"/>
<organism evidence="2 3">
    <name type="scientific">Fasciolopsis buskii</name>
    <dbReference type="NCBI Taxonomy" id="27845"/>
    <lineage>
        <taxon>Eukaryota</taxon>
        <taxon>Metazoa</taxon>
        <taxon>Spiralia</taxon>
        <taxon>Lophotrochozoa</taxon>
        <taxon>Platyhelminthes</taxon>
        <taxon>Trematoda</taxon>
        <taxon>Digenea</taxon>
        <taxon>Plagiorchiida</taxon>
        <taxon>Echinostomata</taxon>
        <taxon>Echinostomatoidea</taxon>
        <taxon>Fasciolidae</taxon>
        <taxon>Fasciolopsis</taxon>
    </lineage>
</organism>
<keyword evidence="3" id="KW-1185">Reference proteome</keyword>
<protein>
    <submittedName>
        <fullName evidence="2">Uncharacterized protein</fullName>
    </submittedName>
</protein>
<feature type="compositionally biased region" description="Low complexity" evidence="1">
    <location>
        <begin position="110"/>
        <end position="120"/>
    </location>
</feature>
<accession>A0A8E0RUX7</accession>
<dbReference type="AlphaFoldDB" id="A0A8E0RUX7"/>
<evidence type="ECO:0000313" key="2">
    <source>
        <dbReference type="EMBL" id="KAA0192358.1"/>
    </source>
</evidence>
<gene>
    <name evidence="2" type="ORF">FBUS_02694</name>
</gene>